<name>A0A840VAW9_9BACT</name>
<sequence length="47" mass="4843">MGALTGPENAVSHRKLPLGTFDLARANSEAREAIPWAQGGKPGGLSL</sequence>
<keyword evidence="2" id="KW-1185">Reference proteome</keyword>
<evidence type="ECO:0000313" key="2">
    <source>
        <dbReference type="Proteomes" id="UP000557717"/>
    </source>
</evidence>
<dbReference type="EMBL" id="JACHFD010000004">
    <property type="protein sequence ID" value="MBB5350949.1"/>
    <property type="molecule type" value="Genomic_DNA"/>
</dbReference>
<dbReference type="AlphaFoldDB" id="A0A840VAW9"/>
<evidence type="ECO:0000313" key="1">
    <source>
        <dbReference type="EMBL" id="MBB5350949.1"/>
    </source>
</evidence>
<dbReference type="Proteomes" id="UP000557717">
    <property type="component" value="Unassembled WGS sequence"/>
</dbReference>
<organism evidence="1 2">
    <name type="scientific">Haloferula luteola</name>
    <dbReference type="NCBI Taxonomy" id="595692"/>
    <lineage>
        <taxon>Bacteria</taxon>
        <taxon>Pseudomonadati</taxon>
        <taxon>Verrucomicrobiota</taxon>
        <taxon>Verrucomicrobiia</taxon>
        <taxon>Verrucomicrobiales</taxon>
        <taxon>Verrucomicrobiaceae</taxon>
        <taxon>Haloferula</taxon>
    </lineage>
</organism>
<reference evidence="1 2" key="1">
    <citation type="submission" date="2020-08" db="EMBL/GenBank/DDBJ databases">
        <title>Genomic Encyclopedia of Type Strains, Phase IV (KMG-IV): sequencing the most valuable type-strain genomes for metagenomic binning, comparative biology and taxonomic classification.</title>
        <authorList>
            <person name="Goeker M."/>
        </authorList>
    </citation>
    <scope>NUCLEOTIDE SEQUENCE [LARGE SCALE GENOMIC DNA]</scope>
    <source>
        <strain evidence="1 2">YC6886</strain>
    </source>
</reference>
<proteinExistence type="predicted"/>
<protein>
    <submittedName>
        <fullName evidence="1">Uncharacterized protein</fullName>
    </submittedName>
</protein>
<gene>
    <name evidence="1" type="ORF">HNR46_001183</name>
</gene>
<comment type="caution">
    <text evidence="1">The sequence shown here is derived from an EMBL/GenBank/DDBJ whole genome shotgun (WGS) entry which is preliminary data.</text>
</comment>
<accession>A0A840VAW9</accession>